<evidence type="ECO:0000313" key="2">
    <source>
        <dbReference type="EMBL" id="KAK4091684.1"/>
    </source>
</evidence>
<evidence type="ECO:0000256" key="1">
    <source>
        <dbReference type="SAM" id="MobiDB-lite"/>
    </source>
</evidence>
<feature type="compositionally biased region" description="Pro residues" evidence="1">
    <location>
        <begin position="342"/>
        <end position="357"/>
    </location>
</feature>
<dbReference type="Proteomes" id="UP001287286">
    <property type="component" value="Unassembled WGS sequence"/>
</dbReference>
<sequence>MDRAGGDDESTMGPVVVDDGGDGGWGWEMGGTRMGRGRDGKGGGLEMQRAQVMMADPDDVAAGVGAFLEALPASPRRRRALNTRGWLAAATTPDVLLPTANENGRLQRNGSLAQSRHSVEPPRRPQRSPTIFFLGFGLALQTRHDWLLYDACNCQSRFVPSNVAAAASRALPLPPACCSAKLNLHIMPAALQHAGEATPGRLRSLALPHAQSRESILRAVLDRRYQGETSWPSRSRCRARRQMLCARRVRRGLTPEKVLCTITSANDRVDAARLHCIRHRRCIHQQNVHVAQHRARGRRREWLRTPLMRYSVDDSRSGAISDYAACPFAVNHRLPGVARSPAPQPSQAPAESRPPNPFAKCHAHASVVALLFLGRKMTSEVPSFAAGVRAPSWRGRLASCEQVAPNEESVPAP</sequence>
<dbReference type="AlphaFoldDB" id="A0A2U3EM49"/>
<name>A0A2U3EM49_PURLI</name>
<feature type="region of interest" description="Disordered" evidence="1">
    <location>
        <begin position="1"/>
        <end position="44"/>
    </location>
</feature>
<organism evidence="3 4">
    <name type="scientific">Purpureocillium lilacinum</name>
    <name type="common">Paecilomyces lilacinus</name>
    <dbReference type="NCBI Taxonomy" id="33203"/>
    <lineage>
        <taxon>Eukaryota</taxon>
        <taxon>Fungi</taxon>
        <taxon>Dikarya</taxon>
        <taxon>Ascomycota</taxon>
        <taxon>Pezizomycotina</taxon>
        <taxon>Sordariomycetes</taxon>
        <taxon>Hypocreomycetidae</taxon>
        <taxon>Hypocreales</taxon>
        <taxon>Ophiocordycipitaceae</taxon>
        <taxon>Purpureocillium</taxon>
    </lineage>
</organism>
<keyword evidence="5" id="KW-1185">Reference proteome</keyword>
<evidence type="ECO:0000313" key="4">
    <source>
        <dbReference type="Proteomes" id="UP000245956"/>
    </source>
</evidence>
<dbReference type="Proteomes" id="UP000245956">
    <property type="component" value="Unassembled WGS sequence"/>
</dbReference>
<evidence type="ECO:0000313" key="5">
    <source>
        <dbReference type="Proteomes" id="UP001287286"/>
    </source>
</evidence>
<proteinExistence type="predicted"/>
<evidence type="ECO:0000313" key="3">
    <source>
        <dbReference type="EMBL" id="PWI75581.1"/>
    </source>
</evidence>
<protein>
    <submittedName>
        <fullName evidence="3">Uncharacterized protein</fullName>
    </submittedName>
</protein>
<feature type="region of interest" description="Disordered" evidence="1">
    <location>
        <begin position="337"/>
        <end position="357"/>
    </location>
</feature>
<reference evidence="2" key="3">
    <citation type="submission" date="2023-11" db="EMBL/GenBank/DDBJ databases">
        <authorList>
            <person name="Beijen E."/>
            <person name="Ohm R.A."/>
        </authorList>
    </citation>
    <scope>NUCLEOTIDE SEQUENCE</scope>
    <source>
        <strain evidence="2">CBS 150709</strain>
    </source>
</reference>
<gene>
    <name evidence="3" type="ORF">PCL_06239</name>
    <name evidence="2" type="ORF">Purlil1_4114</name>
</gene>
<accession>A0A2U3EM49</accession>
<reference evidence="3 4" key="2">
    <citation type="journal article" date="2016" name="Front. Microbiol.">
        <title>Genome and transcriptome sequences reveal the specific parasitism of the nematophagous Purpureocillium lilacinum 36-1.</title>
        <authorList>
            <person name="Xie J."/>
            <person name="Li S."/>
            <person name="Mo C."/>
            <person name="Xiao X."/>
            <person name="Peng D."/>
            <person name="Wang G."/>
            <person name="Xiao Y."/>
        </authorList>
    </citation>
    <scope>NUCLEOTIDE SEQUENCE [LARGE SCALE GENOMIC DNA]</scope>
    <source>
        <strain evidence="3 4">36-1</strain>
    </source>
</reference>
<feature type="compositionally biased region" description="Gly residues" evidence="1">
    <location>
        <begin position="22"/>
        <end position="34"/>
    </location>
</feature>
<reference evidence="2 5" key="4">
    <citation type="journal article" date="2024" name="Microbiol. Resour. Announc.">
        <title>Genome annotations for the ascomycete fungi Trichoderma harzianum, Trichoderma aggressivum, and Purpureocillium lilacinum.</title>
        <authorList>
            <person name="Beijen E.P.W."/>
            <person name="Ohm R.A."/>
        </authorList>
    </citation>
    <scope>NUCLEOTIDE SEQUENCE [LARGE SCALE GENOMIC DNA]</scope>
    <source>
        <strain evidence="2 5">CBS 150709</strain>
    </source>
</reference>
<comment type="caution">
    <text evidence="3">The sequence shown here is derived from an EMBL/GenBank/DDBJ whole genome shotgun (WGS) entry which is preliminary data.</text>
</comment>
<dbReference type="EMBL" id="JAWRVI010000011">
    <property type="protein sequence ID" value="KAK4091684.1"/>
    <property type="molecule type" value="Genomic_DNA"/>
</dbReference>
<reference evidence="3" key="1">
    <citation type="submission" date="2015-05" db="EMBL/GenBank/DDBJ databases">
        <authorList>
            <person name="Wang D.B."/>
            <person name="Wang M."/>
        </authorList>
    </citation>
    <scope>NUCLEOTIDE SEQUENCE</scope>
    <source>
        <strain evidence="3">36-1</strain>
    </source>
</reference>
<dbReference type="EMBL" id="LCWV01000002">
    <property type="protein sequence ID" value="PWI75581.1"/>
    <property type="molecule type" value="Genomic_DNA"/>
</dbReference>